<reference evidence="7" key="1">
    <citation type="submission" date="2021-02" db="EMBL/GenBank/DDBJ databases">
        <authorList>
            <person name="Nowell W R."/>
        </authorList>
    </citation>
    <scope>NUCLEOTIDE SEQUENCE</scope>
    <source>
        <strain evidence="7">Ploen Becks lab</strain>
    </source>
</reference>
<comment type="caution">
    <text evidence="7">The sequence shown here is derived from an EMBL/GenBank/DDBJ whole genome shotgun (WGS) entry which is preliminary data.</text>
</comment>
<evidence type="ECO:0000256" key="4">
    <source>
        <dbReference type="ARBA" id="ARBA00022840"/>
    </source>
</evidence>
<dbReference type="AlphaFoldDB" id="A0A814G0L2"/>
<dbReference type="PROSITE" id="PS51194">
    <property type="entry name" value="HELICASE_CTER"/>
    <property type="match status" value="1"/>
</dbReference>
<dbReference type="GO" id="GO:0004386">
    <property type="term" value="F:helicase activity"/>
    <property type="evidence" value="ECO:0007669"/>
    <property type="project" value="UniProtKB-KW"/>
</dbReference>
<keyword evidence="2" id="KW-0378">Hydrolase</keyword>
<protein>
    <recommendedName>
        <fullName evidence="6">Helicase C-terminal domain-containing protein</fullName>
    </recommendedName>
</protein>
<keyword evidence="8" id="KW-1185">Reference proteome</keyword>
<name>A0A814G0L2_9BILA</name>
<evidence type="ECO:0000313" key="7">
    <source>
        <dbReference type="EMBL" id="CAF0990066.1"/>
    </source>
</evidence>
<dbReference type="InterPro" id="IPR001650">
    <property type="entry name" value="Helicase_C-like"/>
</dbReference>
<dbReference type="PANTHER" id="PTHR18934:SF91">
    <property type="entry name" value="PRE-MRNA-SPLICING FACTOR ATP-DEPENDENT RNA HELICASE PRP16"/>
    <property type="match status" value="1"/>
</dbReference>
<dbReference type="PANTHER" id="PTHR18934">
    <property type="entry name" value="ATP-DEPENDENT RNA HELICASE"/>
    <property type="match status" value="1"/>
</dbReference>
<dbReference type="GO" id="GO:0016787">
    <property type="term" value="F:hydrolase activity"/>
    <property type="evidence" value="ECO:0007669"/>
    <property type="project" value="UniProtKB-KW"/>
</dbReference>
<feature type="coiled-coil region" evidence="5">
    <location>
        <begin position="996"/>
        <end position="1035"/>
    </location>
</feature>
<evidence type="ECO:0000256" key="1">
    <source>
        <dbReference type="ARBA" id="ARBA00022741"/>
    </source>
</evidence>
<dbReference type="GO" id="GO:0003723">
    <property type="term" value="F:RNA binding"/>
    <property type="evidence" value="ECO:0007669"/>
    <property type="project" value="TreeGrafter"/>
</dbReference>
<dbReference type="CDD" id="cd17917">
    <property type="entry name" value="DEXHc_RHA-like"/>
    <property type="match status" value="1"/>
</dbReference>
<dbReference type="Gene3D" id="1.20.120.1080">
    <property type="match status" value="1"/>
</dbReference>
<keyword evidence="3" id="KW-0347">Helicase</keyword>
<dbReference type="GO" id="GO:0005524">
    <property type="term" value="F:ATP binding"/>
    <property type="evidence" value="ECO:0007669"/>
    <property type="project" value="UniProtKB-KW"/>
</dbReference>
<evidence type="ECO:0000259" key="6">
    <source>
        <dbReference type="PROSITE" id="PS51194"/>
    </source>
</evidence>
<gene>
    <name evidence="7" type="ORF">OXX778_LOCUS15865</name>
</gene>
<dbReference type="CDD" id="cd20335">
    <property type="entry name" value="BRcat_RBR"/>
    <property type="match status" value="1"/>
</dbReference>
<sequence length="1068" mass="123843">NMSIQFENSLRWSFSDREEFRRKNKLPIFSSRDIFINRLLEEHVLVVEAETGSAAVSIAQRVANEFDGFSTSVGESVGYKVGKDSISGDKILFMTDSQLIREMNQIPTLSHIRGILIDEAHERSINTDIVLGIAKHILKQRPKNFSLIPGKIFPVEIFYWNLFESSETEKQIPRVSHEKIVVKILEAVQKFKIGHTLVFLPGLSDIEKCIEIFEEKKSSDEFFALPLYSQLDIDEQNKVIKFDENKTDKSHRMVAFCTNIAETSLTVPGVMLVIDSGLAKESKYDEQKRTNVLELGWISKSSAKQRKGRAGRLSAGTCIRLYRETSLEHYLIELITPPSAIKLKASIENLKYVGAIDQNNESITKLGLFYSQLSFEPRMSAFILDVYLKNINKKIGIEIACLVSAPGNLFYLGNKETRKEDLKAISKKSSDHSSDILFKLSFLHEWIKMGQVEKSTCLNCKQKCSSRSCNKCRVEYTKEHKLNNKILKNIDKDIREYESVFEKNCPNLRQNTFVQNFFNISLEENRVDYLQQALIDWFFEQSIQILIPSIPSKGIRLMFTNEIGNLSNVSCLVNNTDLGFACTYAIAVSPFFKNKDPTGKRADFITADNLHPITWSNLVKCKNKEWFNKLDQLVIDKVYERKSVGPKLRTSKIENNEDKKFYDNDWMLYLARQDAKLEKLGDEYWKFFFQIFDETHAKYTLYAPVSLFTRDIKLWIDTKFTNAYKNLTTFTYPSPFYYNGRFLVKLSPGFACAKIEEIDEQTVLNVKNLKYEELYEFNSKFLKAYKIDTNDLVYSTYLKESKQAFLVFKDKKKLKIVQEKLNEEDSTIETSTKGVFALDAQSNFYLEKNKINSSLKLICNKDLNNFEINIKKESTKLTIKITNLPGNFQSTDGKVITVKSKMSTGKSMLLIDCGNDENKFRQLYTKWSNDLPHLSFNSIIPGGKTVLNSSAFEFILCKKDCDGLVRNNCYTECKKCFKSYCTICDIEDYKHKGLSCNEYKRKLIEIKIEEERLKQVELEKQRQEEERQLKFEEMQNLFNICENWTRKNWPNEMKNKFPNEIQILETNI</sequence>
<proteinExistence type="predicted"/>
<evidence type="ECO:0000256" key="5">
    <source>
        <dbReference type="SAM" id="Coils"/>
    </source>
</evidence>
<dbReference type="OrthoDB" id="10253254at2759"/>
<organism evidence="7 8">
    <name type="scientific">Brachionus calyciflorus</name>
    <dbReference type="NCBI Taxonomy" id="104777"/>
    <lineage>
        <taxon>Eukaryota</taxon>
        <taxon>Metazoa</taxon>
        <taxon>Spiralia</taxon>
        <taxon>Gnathifera</taxon>
        <taxon>Rotifera</taxon>
        <taxon>Eurotatoria</taxon>
        <taxon>Monogononta</taxon>
        <taxon>Pseudotrocha</taxon>
        <taxon>Ploima</taxon>
        <taxon>Brachionidae</taxon>
        <taxon>Brachionus</taxon>
    </lineage>
</organism>
<accession>A0A814G0L2</accession>
<dbReference type="Pfam" id="PF00271">
    <property type="entry name" value="Helicase_C"/>
    <property type="match status" value="1"/>
</dbReference>
<evidence type="ECO:0000256" key="3">
    <source>
        <dbReference type="ARBA" id="ARBA00022806"/>
    </source>
</evidence>
<keyword evidence="5" id="KW-0175">Coiled coil</keyword>
<feature type="domain" description="Helicase C-terminal" evidence="6">
    <location>
        <begin position="176"/>
        <end position="351"/>
    </location>
</feature>
<dbReference type="CDD" id="cd18791">
    <property type="entry name" value="SF2_C_RHA"/>
    <property type="match status" value="1"/>
</dbReference>
<dbReference type="Gene3D" id="3.40.50.300">
    <property type="entry name" value="P-loop containing nucleotide triphosphate hydrolases"/>
    <property type="match status" value="2"/>
</dbReference>
<dbReference type="EMBL" id="CAJNOC010003597">
    <property type="protein sequence ID" value="CAF0990066.1"/>
    <property type="molecule type" value="Genomic_DNA"/>
</dbReference>
<dbReference type="Proteomes" id="UP000663879">
    <property type="component" value="Unassembled WGS sequence"/>
</dbReference>
<dbReference type="SUPFAM" id="SSF52540">
    <property type="entry name" value="P-loop containing nucleoside triphosphate hydrolases"/>
    <property type="match status" value="1"/>
</dbReference>
<evidence type="ECO:0000256" key="2">
    <source>
        <dbReference type="ARBA" id="ARBA00022801"/>
    </source>
</evidence>
<feature type="non-terminal residue" evidence="7">
    <location>
        <position position="1"/>
    </location>
</feature>
<evidence type="ECO:0000313" key="8">
    <source>
        <dbReference type="Proteomes" id="UP000663879"/>
    </source>
</evidence>
<keyword evidence="4" id="KW-0067">ATP-binding</keyword>
<keyword evidence="1" id="KW-0547">Nucleotide-binding</keyword>
<dbReference type="SMART" id="SM00490">
    <property type="entry name" value="HELICc"/>
    <property type="match status" value="1"/>
</dbReference>
<dbReference type="InterPro" id="IPR027417">
    <property type="entry name" value="P-loop_NTPase"/>
</dbReference>